<reference evidence="1 2" key="1">
    <citation type="submission" date="2019-12" db="EMBL/GenBank/DDBJ databases">
        <title>Genomic-based taxomic classification of the family Erythrobacteraceae.</title>
        <authorList>
            <person name="Xu L."/>
        </authorList>
    </citation>
    <scope>NUCLEOTIDE SEQUENCE [LARGE SCALE GENOMIC DNA]</scope>
    <source>
        <strain evidence="1 2">KCTC 42453</strain>
    </source>
</reference>
<accession>A0A845B5R0</accession>
<evidence type="ECO:0000313" key="1">
    <source>
        <dbReference type="EMBL" id="MXP42979.1"/>
    </source>
</evidence>
<dbReference type="AlphaFoldDB" id="A0A845B5R0"/>
<organism evidence="1 2">
    <name type="scientific">Allopontixanthobacter sediminis</name>
    <dbReference type="NCBI Taxonomy" id="1689985"/>
    <lineage>
        <taxon>Bacteria</taxon>
        <taxon>Pseudomonadati</taxon>
        <taxon>Pseudomonadota</taxon>
        <taxon>Alphaproteobacteria</taxon>
        <taxon>Sphingomonadales</taxon>
        <taxon>Erythrobacteraceae</taxon>
        <taxon>Allopontixanthobacter</taxon>
    </lineage>
</organism>
<comment type="caution">
    <text evidence="1">The sequence shown here is derived from an EMBL/GenBank/DDBJ whole genome shotgun (WGS) entry which is preliminary data.</text>
</comment>
<gene>
    <name evidence="1" type="ORF">GRI65_00750</name>
</gene>
<dbReference type="Proteomes" id="UP000431922">
    <property type="component" value="Unassembled WGS sequence"/>
</dbReference>
<sequence>MADNITAPATGSVLATDEIGGVHYPRTKLSVGADGVAVDVSAAAPLPVALSAADNSAIDAIATALADNATGADIAAVVAALSDIATDTGLGAIVSTLAGTLTVDAASLPLPTGAATSAKQDTLIGHVDGIEVVLATLGTQTTLAAILAKLIAAPATEAKQDANTAAVALVGTRAYGAGQPVAIGASDAASVGLTATEVLLHASARCFVRVAAAATAAAGIPLEPGEKFHLRLNSGQQIHVIRDTADGTLNVVPVA</sequence>
<keyword evidence="2" id="KW-1185">Reference proteome</keyword>
<dbReference type="RefSeq" id="WP_160754633.1">
    <property type="nucleotide sequence ID" value="NZ_WTYL01000001.1"/>
</dbReference>
<protein>
    <submittedName>
        <fullName evidence="1">Uncharacterized protein</fullName>
    </submittedName>
</protein>
<name>A0A845B5R0_9SPHN</name>
<proteinExistence type="predicted"/>
<evidence type="ECO:0000313" key="2">
    <source>
        <dbReference type="Proteomes" id="UP000431922"/>
    </source>
</evidence>
<dbReference type="EMBL" id="WTYL01000001">
    <property type="protein sequence ID" value="MXP42979.1"/>
    <property type="molecule type" value="Genomic_DNA"/>
</dbReference>